<evidence type="ECO:0000259" key="10">
    <source>
        <dbReference type="PROSITE" id="PS50109"/>
    </source>
</evidence>
<dbReference type="Gene3D" id="3.30.565.10">
    <property type="entry name" value="Histidine kinase-like ATPase, C-terminal domain"/>
    <property type="match status" value="2"/>
</dbReference>
<dbReference type="EMBL" id="SBLB01000010">
    <property type="protein sequence ID" value="RYC66955.1"/>
    <property type="molecule type" value="Genomic_DNA"/>
</dbReference>
<accession>A0A4Q2UHK4</accession>
<evidence type="ECO:0000256" key="6">
    <source>
        <dbReference type="ARBA" id="ARBA00022777"/>
    </source>
</evidence>
<dbReference type="Pfam" id="PF13589">
    <property type="entry name" value="HATPase_c_3"/>
    <property type="match status" value="1"/>
</dbReference>
<evidence type="ECO:0000256" key="5">
    <source>
        <dbReference type="ARBA" id="ARBA00022741"/>
    </source>
</evidence>
<evidence type="ECO:0000256" key="7">
    <source>
        <dbReference type="ARBA" id="ARBA00022840"/>
    </source>
</evidence>
<dbReference type="GO" id="GO:0005524">
    <property type="term" value="F:ATP binding"/>
    <property type="evidence" value="ECO:0007669"/>
    <property type="project" value="UniProtKB-KW"/>
</dbReference>
<sequence>MANFNISAAVVYQLGEELVSDEITALMELVKNSYDADASYANVIINTAARVVDDAELGKPCPNGYITIEDDGRGMGLMDIEQGWLVISLSHKRKMKMLGETTRGGRTPMGDKGLGRLSTQRLGNVLEMVTTRAEDKVKNVVSFNWGDFYSEKLLTDVLVDIWDIPKSAGEHGTKLLITDLRDTQIWDKERITIQNKLSQLISPFSEARSFQVFLTINGEPIELDKIAKRIREAASSTYSFNYKSGAGLNDKGQLTIKGSVKLNKIDSTGSDRDIYQQLIVPDQGREFFAYLTNPASEYYLSNITYRGENGWFIDYEQVIDLEGLAGLHYQRPTEQPESGERVKQAKSSQDEKQPSERNDGSEQEKLFVPVLADPGSFAGEIDDFKLRPDESLDNIFNKASEYKEFVKRQVGIRIFRDGFGIRPYGYEGQDWLGLGRNQTSGSSFYGLRPNNVIGFVNLRGEINKKLKEKTDREGFVENDYSRNFFLLTSVVRDRINTFIETVRRGYVEFRTKQIGDAIGLDVTSYQQSVRLLNSTSQEATKVEQQIGQLSDAVDQANVTLSQTNEALQAEGSTAAAVALTPLLERLRQNLIDADQQIQSTKKVLPRIKQITSVARIIEPRFNELSRQLREFSELASLGLVAESFSHELVNISNRLDLQTQQAEDAASKLSVKEFTAYINAVRSSVGSLRKQLSHLAPSLKYVREKQESVAVKRFMSEQITFYRHNYPTVRFTEVEPFQEFTIRANKGKLSQIIDNVVLNAIYWVKSRAEKVPDFQPEVYFASSQQALTIWDNGLGVEPDVEHSLFKSFTTTKTDGSGRGLGLFIVEQLLDTMNSTIALLPERNEHQRRYKFIIDLKNAIQV</sequence>
<dbReference type="GO" id="GO:0000160">
    <property type="term" value="P:phosphorelay signal transduction system"/>
    <property type="evidence" value="ECO:0007669"/>
    <property type="project" value="UniProtKB-KW"/>
</dbReference>
<evidence type="ECO:0000256" key="8">
    <source>
        <dbReference type="ARBA" id="ARBA00023012"/>
    </source>
</evidence>
<feature type="region of interest" description="Disordered" evidence="9">
    <location>
        <begin position="331"/>
        <end position="365"/>
    </location>
</feature>
<keyword evidence="6 11" id="KW-0418">Kinase</keyword>
<dbReference type="SMART" id="SM00387">
    <property type="entry name" value="HATPase_c"/>
    <property type="match status" value="1"/>
</dbReference>
<keyword evidence="4" id="KW-0808">Transferase</keyword>
<keyword evidence="12" id="KW-1185">Reference proteome</keyword>
<evidence type="ECO:0000256" key="9">
    <source>
        <dbReference type="SAM" id="MobiDB-lite"/>
    </source>
</evidence>
<dbReference type="PANTHER" id="PTHR43065">
    <property type="entry name" value="SENSOR HISTIDINE KINASE"/>
    <property type="match status" value="1"/>
</dbReference>
<dbReference type="AlphaFoldDB" id="A0A4Q2UHK4"/>
<evidence type="ECO:0000256" key="1">
    <source>
        <dbReference type="ARBA" id="ARBA00000085"/>
    </source>
</evidence>
<dbReference type="InterPro" id="IPR003594">
    <property type="entry name" value="HATPase_dom"/>
</dbReference>
<protein>
    <recommendedName>
        <fullName evidence="2">histidine kinase</fullName>
        <ecNumber evidence="2">2.7.13.3</ecNumber>
    </recommendedName>
</protein>
<dbReference type="PROSITE" id="PS50109">
    <property type="entry name" value="HIS_KIN"/>
    <property type="match status" value="1"/>
</dbReference>
<dbReference type="PANTHER" id="PTHR43065:SF10">
    <property type="entry name" value="PEROXIDE STRESS-ACTIVATED HISTIDINE KINASE MAK3"/>
    <property type="match status" value="1"/>
</dbReference>
<dbReference type="Proteomes" id="UP000290407">
    <property type="component" value="Unassembled WGS sequence"/>
</dbReference>
<dbReference type="InterPro" id="IPR036890">
    <property type="entry name" value="HATPase_C_sf"/>
</dbReference>
<dbReference type="GO" id="GO:0004673">
    <property type="term" value="F:protein histidine kinase activity"/>
    <property type="evidence" value="ECO:0007669"/>
    <property type="project" value="UniProtKB-EC"/>
</dbReference>
<dbReference type="Pfam" id="PF02518">
    <property type="entry name" value="HATPase_c"/>
    <property type="match status" value="1"/>
</dbReference>
<evidence type="ECO:0000256" key="4">
    <source>
        <dbReference type="ARBA" id="ARBA00022679"/>
    </source>
</evidence>
<evidence type="ECO:0000256" key="3">
    <source>
        <dbReference type="ARBA" id="ARBA00022553"/>
    </source>
</evidence>
<evidence type="ECO:0000256" key="2">
    <source>
        <dbReference type="ARBA" id="ARBA00012438"/>
    </source>
</evidence>
<evidence type="ECO:0000313" key="11">
    <source>
        <dbReference type="EMBL" id="RYC66955.1"/>
    </source>
</evidence>
<keyword evidence="5" id="KW-0547">Nucleotide-binding</keyword>
<dbReference type="EC" id="2.7.13.3" evidence="2"/>
<keyword evidence="3" id="KW-0597">Phosphoprotein</keyword>
<keyword evidence="8" id="KW-0902">Two-component regulatory system</keyword>
<dbReference type="InterPro" id="IPR005467">
    <property type="entry name" value="His_kinase_dom"/>
</dbReference>
<dbReference type="SUPFAM" id="SSF55874">
    <property type="entry name" value="ATPase domain of HSP90 chaperone/DNA topoisomerase II/histidine kinase"/>
    <property type="match status" value="2"/>
</dbReference>
<keyword evidence="7" id="KW-0067">ATP-binding</keyword>
<gene>
    <name evidence="11" type="ORF">EQG79_26630</name>
</gene>
<comment type="catalytic activity">
    <reaction evidence="1">
        <text>ATP + protein L-histidine = ADP + protein N-phospho-L-histidine.</text>
        <dbReference type="EC" id="2.7.13.3"/>
    </reaction>
</comment>
<comment type="caution">
    <text evidence="11">The sequence shown here is derived from an EMBL/GenBank/DDBJ whole genome shotgun (WGS) entry which is preliminary data.</text>
</comment>
<reference evidence="11 12" key="1">
    <citation type="submission" date="2019-01" db="EMBL/GenBank/DDBJ databases">
        <title>Spirosoma flava sp. nov., a propanil-degrading bacterium isolated from herbicide-contaminated soil.</title>
        <authorList>
            <person name="Zhang L."/>
            <person name="Jiang J.-D."/>
        </authorList>
    </citation>
    <scope>NUCLEOTIDE SEQUENCE [LARGE SCALE GENOMIC DNA]</scope>
    <source>
        <strain evidence="11 12">TY50</strain>
    </source>
</reference>
<name>A0A4Q2UHK4_9BACT</name>
<proteinExistence type="predicted"/>
<evidence type="ECO:0000313" key="12">
    <source>
        <dbReference type="Proteomes" id="UP000290407"/>
    </source>
</evidence>
<feature type="domain" description="Histidine kinase" evidence="10">
    <location>
        <begin position="643"/>
        <end position="859"/>
    </location>
</feature>
<dbReference type="InterPro" id="IPR004358">
    <property type="entry name" value="Sig_transdc_His_kin-like_C"/>
</dbReference>
<feature type="compositionally biased region" description="Basic and acidic residues" evidence="9">
    <location>
        <begin position="338"/>
        <end position="365"/>
    </location>
</feature>
<dbReference type="PRINTS" id="PR00344">
    <property type="entry name" value="BCTRLSENSOR"/>
</dbReference>
<organism evidence="11 12">
    <name type="scientific">Spirosoma sordidisoli</name>
    <dbReference type="NCBI Taxonomy" id="2502893"/>
    <lineage>
        <taxon>Bacteria</taxon>
        <taxon>Pseudomonadati</taxon>
        <taxon>Bacteroidota</taxon>
        <taxon>Cytophagia</taxon>
        <taxon>Cytophagales</taxon>
        <taxon>Cytophagaceae</taxon>
        <taxon>Spirosoma</taxon>
    </lineage>
</organism>
<dbReference type="RefSeq" id="WP_129605744.1">
    <property type="nucleotide sequence ID" value="NZ_SBLB01000010.1"/>
</dbReference>